<dbReference type="Proteomes" id="UP000826195">
    <property type="component" value="Unassembled WGS sequence"/>
</dbReference>
<evidence type="ECO:0000256" key="1">
    <source>
        <dbReference type="SAM" id="MobiDB-lite"/>
    </source>
</evidence>
<comment type="caution">
    <text evidence="2">The sequence shown here is derived from an EMBL/GenBank/DDBJ whole genome shotgun (WGS) entry which is preliminary data.</text>
</comment>
<name>A0AAV7IQB2_COTGL</name>
<evidence type="ECO:0000313" key="3">
    <source>
        <dbReference type="Proteomes" id="UP000826195"/>
    </source>
</evidence>
<evidence type="ECO:0000313" key="2">
    <source>
        <dbReference type="EMBL" id="KAH0553972.1"/>
    </source>
</evidence>
<accession>A0AAV7IQB2</accession>
<sequence>MDLPPNSFGISCPEATKVVGDSNHMNVEVADEELQYHSLTTVTEVTTQSLPSFPDQLENQGQSFDGPSLPQNQKSIENPPSESEAVQFNINQFDLI</sequence>
<keyword evidence="3" id="KW-1185">Reference proteome</keyword>
<proteinExistence type="predicted"/>
<reference evidence="2 3" key="1">
    <citation type="journal article" date="2021" name="J. Hered.">
        <title>A chromosome-level genome assembly of the parasitoid wasp, Cotesia glomerata (Hymenoptera: Braconidae).</title>
        <authorList>
            <person name="Pinto B.J."/>
            <person name="Weis J.J."/>
            <person name="Gamble T."/>
            <person name="Ode P.J."/>
            <person name="Paul R."/>
            <person name="Zaspel J.M."/>
        </authorList>
    </citation>
    <scope>NUCLEOTIDE SEQUENCE [LARGE SCALE GENOMIC DNA]</scope>
    <source>
        <strain evidence="2">CgM1</strain>
    </source>
</reference>
<organism evidence="2 3">
    <name type="scientific">Cotesia glomerata</name>
    <name type="common">Lepidopteran parasitic wasp</name>
    <name type="synonym">Apanteles glomeratus</name>
    <dbReference type="NCBI Taxonomy" id="32391"/>
    <lineage>
        <taxon>Eukaryota</taxon>
        <taxon>Metazoa</taxon>
        <taxon>Ecdysozoa</taxon>
        <taxon>Arthropoda</taxon>
        <taxon>Hexapoda</taxon>
        <taxon>Insecta</taxon>
        <taxon>Pterygota</taxon>
        <taxon>Neoptera</taxon>
        <taxon>Endopterygota</taxon>
        <taxon>Hymenoptera</taxon>
        <taxon>Apocrita</taxon>
        <taxon>Ichneumonoidea</taxon>
        <taxon>Braconidae</taxon>
        <taxon>Microgastrinae</taxon>
        <taxon>Cotesia</taxon>
    </lineage>
</organism>
<dbReference type="EMBL" id="JAHXZJ010001119">
    <property type="protein sequence ID" value="KAH0553972.1"/>
    <property type="molecule type" value="Genomic_DNA"/>
</dbReference>
<feature type="region of interest" description="Disordered" evidence="1">
    <location>
        <begin position="50"/>
        <end position="96"/>
    </location>
</feature>
<dbReference type="AlphaFoldDB" id="A0AAV7IQB2"/>
<protein>
    <submittedName>
        <fullName evidence="2">Uncharacterized protein</fullName>
    </submittedName>
</protein>
<gene>
    <name evidence="2" type="ORF">KQX54_006631</name>
</gene>